<evidence type="ECO:0000256" key="12">
    <source>
        <dbReference type="ARBA" id="ARBA00023002"/>
    </source>
</evidence>
<feature type="domain" description="LysM" evidence="35">
    <location>
        <begin position="385"/>
        <end position="429"/>
    </location>
</feature>
<comment type="subcellular location">
    <subcellularLocation>
        <location evidence="1">Cytoplasm</location>
    </subcellularLocation>
</comment>
<comment type="caution">
    <text evidence="36">The sequence shown here is derived from an EMBL/GenBank/DDBJ whole genome shotgun (WGS) entry which is preliminary data.</text>
</comment>
<evidence type="ECO:0000256" key="26">
    <source>
        <dbReference type="ARBA" id="ARBA00048290"/>
    </source>
</evidence>
<dbReference type="Gene3D" id="3.90.180.10">
    <property type="entry name" value="Medium-chain alcohol dehydrogenases, catalytic domain"/>
    <property type="match status" value="1"/>
</dbReference>
<dbReference type="PANTHER" id="PTHR43205">
    <property type="entry name" value="PROSTAGLANDIN REDUCTASE"/>
    <property type="match status" value="1"/>
</dbReference>
<evidence type="ECO:0000256" key="7">
    <source>
        <dbReference type="ARBA" id="ARBA00022501"/>
    </source>
</evidence>
<evidence type="ECO:0000313" key="37">
    <source>
        <dbReference type="Proteomes" id="UP000719412"/>
    </source>
</evidence>
<evidence type="ECO:0000256" key="15">
    <source>
        <dbReference type="ARBA" id="ARBA00031851"/>
    </source>
</evidence>
<comment type="catalytic activity">
    <reaction evidence="22">
        <text>leukotriene B4 + NADP(+) = 12-oxo-leukotriene B4 + NADPH + H(+)</text>
        <dbReference type="Rhea" id="RHEA:50608"/>
        <dbReference type="ChEBI" id="CHEBI:15378"/>
        <dbReference type="ChEBI" id="CHEBI:57461"/>
        <dbReference type="ChEBI" id="CHEBI:57783"/>
        <dbReference type="ChEBI" id="CHEBI:58349"/>
        <dbReference type="ChEBI" id="CHEBI:133309"/>
    </reaction>
    <physiologicalReaction direction="left-to-right" evidence="22">
        <dbReference type="Rhea" id="RHEA:50609"/>
    </physiologicalReaction>
</comment>
<sequence>MLAVKCQRFFSVAANKTMKSSVIILHKKFEGFPTESNFQLVQEDVPPLKDGEFLAQAEYVSVDPYMRVFPVEVGKPVGGDQVAKIIESKNEKYPVGKYVVGEFGWRTHTVASETPGSFFNFPPRVLRGYGDLPKSLALGILGMPGNTAYFGFLRICKPVEGNTVVVSGAAGCVGSTVGQIAKIMKCKVVGITGSDIKGRRLISEFNFDAYVNYKSRNFHHELTEATPDKVDCYFDNVGGEVSSAVLNRMNKFGRVAICGAISTYNNVPGKASEVQTPVKIAHVRMEGFSVTRWRNQWDEGIQQNMEWIREGNLKYAECITDGFENTAKAFIDLFGDGDRNFGKVVVKVSKADASYKKFGKHSDSEDETELFTLKKPSPRKEKASIEKVVEEGDTLQSLAIRYCCTIEDLKRLNNIHKENEIFAKRTIRVPHHPITLALAGVHVSGRSSPNDPTTSTQVDTSKLTTSLQETEVNQIIFNSNIAQKSPGAERDEESQDDNDEEIHLLPQAQPVPMADVTWSGADGDISLKALILCIVIIIFAVPLIYVFYIAEHPEQYHHNHVS</sequence>
<dbReference type="PROSITE" id="PS51782">
    <property type="entry name" value="LYSM"/>
    <property type="match status" value="1"/>
</dbReference>
<evidence type="ECO:0000256" key="32">
    <source>
        <dbReference type="ARBA" id="ARBA00049179"/>
    </source>
</evidence>
<keyword evidence="34" id="KW-0472">Membrane</keyword>
<protein>
    <recommendedName>
        <fullName evidence="6">Prostaglandin reductase 1</fullName>
        <ecNumber evidence="4">1.3.1.48</ecNumber>
        <ecNumber evidence="5">1.3.1.74</ecNumber>
    </recommendedName>
    <alternativeName>
        <fullName evidence="18">15-oxoprostaglandin 13-reductase</fullName>
    </alternativeName>
    <alternativeName>
        <fullName evidence="16">Dithiolethione-inducible gene 1 protein</fullName>
    </alternativeName>
    <alternativeName>
        <fullName evidence="15">Leukotriene B4 12-hydroxydehydrogenase</fullName>
    </alternativeName>
    <alternativeName>
        <fullName evidence="17">NAD(P)H-dependent alkenal/one oxidoreductase</fullName>
    </alternativeName>
</protein>
<dbReference type="EMBL" id="JABDTM020014770">
    <property type="protein sequence ID" value="KAH0819348.1"/>
    <property type="molecule type" value="Genomic_DNA"/>
</dbReference>
<keyword evidence="8" id="KW-0597">Phosphoprotein</keyword>
<dbReference type="InterPro" id="IPR014190">
    <property type="entry name" value="PTGR1"/>
</dbReference>
<comment type="catalytic activity">
    <reaction evidence="19">
        <text>octanal + NADP(+) = (2E)-octenal + NADPH + H(+)</text>
        <dbReference type="Rhea" id="RHEA:50780"/>
        <dbReference type="ChEBI" id="CHEBI:15378"/>
        <dbReference type="ChEBI" id="CHEBI:17935"/>
        <dbReference type="ChEBI" id="CHEBI:57783"/>
        <dbReference type="ChEBI" id="CHEBI:58349"/>
        <dbReference type="ChEBI" id="CHEBI:61748"/>
    </reaction>
    <physiologicalReaction direction="right-to-left" evidence="19">
        <dbReference type="Rhea" id="RHEA:50782"/>
    </physiologicalReaction>
</comment>
<evidence type="ECO:0000256" key="21">
    <source>
        <dbReference type="ARBA" id="ARBA00047742"/>
    </source>
</evidence>
<keyword evidence="37" id="KW-1185">Reference proteome</keyword>
<dbReference type="FunFam" id="3.40.50.720:FF:000121">
    <property type="entry name" value="Prostaglandin reductase 2"/>
    <property type="match status" value="1"/>
</dbReference>
<dbReference type="InterPro" id="IPR011032">
    <property type="entry name" value="GroES-like_sf"/>
</dbReference>
<dbReference type="CDD" id="cd08294">
    <property type="entry name" value="leukotriene_B4_DH_like"/>
    <property type="match status" value="1"/>
</dbReference>
<evidence type="ECO:0000259" key="35">
    <source>
        <dbReference type="PROSITE" id="PS51782"/>
    </source>
</evidence>
<evidence type="ECO:0000256" key="19">
    <source>
        <dbReference type="ARBA" id="ARBA00047461"/>
    </source>
</evidence>
<comment type="catalytic activity">
    <reaction evidence="29">
        <text>6-trans-leukotriene B4 + NADP(+) = 12-oxo-(5S)-hydroxy-(6E,8E,10E,14Z)-eicosatetraenoate + NADPH + H(+)</text>
        <dbReference type="Rhea" id="RHEA:51204"/>
        <dbReference type="ChEBI" id="CHEBI:15378"/>
        <dbReference type="ChEBI" id="CHEBI:57783"/>
        <dbReference type="ChEBI" id="CHEBI:58349"/>
        <dbReference type="ChEBI" id="CHEBI:90723"/>
        <dbReference type="ChEBI" id="CHEBI:133974"/>
    </reaction>
    <physiologicalReaction direction="left-to-right" evidence="29">
        <dbReference type="Rhea" id="RHEA:51205"/>
    </physiologicalReaction>
</comment>
<organism evidence="36 37">
    <name type="scientific">Tenebrio molitor</name>
    <name type="common">Yellow mealworm beetle</name>
    <dbReference type="NCBI Taxonomy" id="7067"/>
    <lineage>
        <taxon>Eukaryota</taxon>
        <taxon>Metazoa</taxon>
        <taxon>Ecdysozoa</taxon>
        <taxon>Arthropoda</taxon>
        <taxon>Hexapoda</taxon>
        <taxon>Insecta</taxon>
        <taxon>Pterygota</taxon>
        <taxon>Neoptera</taxon>
        <taxon>Endopterygota</taxon>
        <taxon>Coleoptera</taxon>
        <taxon>Polyphaga</taxon>
        <taxon>Cucujiformia</taxon>
        <taxon>Tenebrionidae</taxon>
        <taxon>Tenebrio</taxon>
    </lineage>
</organism>
<dbReference type="PANTHER" id="PTHR43205:SF7">
    <property type="entry name" value="PROSTAGLANDIN REDUCTASE 1"/>
    <property type="match status" value="1"/>
</dbReference>
<comment type="catalytic activity">
    <reaction evidence="30">
        <text>(5S,12S)-dihydroxy-(6E,10E,12E,14Z)-eicosatetraenoate + NADP(+) = 12-oxo-(5S)-hydroxy-(6E,8E,10E,14Z)-eicosatetraenoate + NADPH + H(+)</text>
        <dbReference type="Rhea" id="RHEA:51212"/>
        <dbReference type="ChEBI" id="CHEBI:15378"/>
        <dbReference type="ChEBI" id="CHEBI:57783"/>
        <dbReference type="ChEBI" id="CHEBI:58349"/>
        <dbReference type="ChEBI" id="CHEBI:133974"/>
        <dbReference type="ChEBI" id="CHEBI:133975"/>
    </reaction>
    <physiologicalReaction direction="left-to-right" evidence="30">
        <dbReference type="Rhea" id="RHEA:51213"/>
    </physiologicalReaction>
</comment>
<keyword evidence="10" id="KW-0521">NADP</keyword>
<comment type="catalytic activity">
    <reaction evidence="31">
        <text>13,14-dihydro-15-oxo-prostaglandin E1 + NADP(+) = 15-oxoprostaglandin E1 + NADPH + H(+)</text>
        <dbReference type="Rhea" id="RHEA:50584"/>
        <dbReference type="ChEBI" id="CHEBI:15378"/>
        <dbReference type="ChEBI" id="CHEBI:57401"/>
        <dbReference type="ChEBI" id="CHEBI:57783"/>
        <dbReference type="ChEBI" id="CHEBI:58349"/>
        <dbReference type="ChEBI" id="CHEBI:133408"/>
    </reaction>
    <physiologicalReaction direction="right-to-left" evidence="31">
        <dbReference type="Rhea" id="RHEA:50586"/>
    </physiologicalReaction>
</comment>
<dbReference type="InterPro" id="IPR045010">
    <property type="entry name" value="MDR_fam"/>
</dbReference>
<keyword evidence="12" id="KW-0560">Oxidoreductase</keyword>
<name>A0A8J6HTI6_TENMO</name>
<keyword evidence="11" id="KW-0007">Acetylation</keyword>
<dbReference type="InterPro" id="IPR013149">
    <property type="entry name" value="ADH-like_C"/>
</dbReference>
<reference evidence="36" key="1">
    <citation type="journal article" date="2020" name="J Insects Food Feed">
        <title>The yellow mealworm (Tenebrio molitor) genome: a resource for the emerging insects as food and feed industry.</title>
        <authorList>
            <person name="Eriksson T."/>
            <person name="Andere A."/>
            <person name="Kelstrup H."/>
            <person name="Emery V."/>
            <person name="Picard C."/>
        </authorList>
    </citation>
    <scope>NUCLEOTIDE SEQUENCE</scope>
    <source>
        <strain evidence="36">Stoneville</strain>
        <tissue evidence="36">Whole head</tissue>
    </source>
</reference>
<comment type="catalytic activity">
    <reaction evidence="32">
        <text>an n-alkanal + NADP(+) = an alk-2-enal + NADPH + H(+)</text>
        <dbReference type="Rhea" id="RHEA:13737"/>
        <dbReference type="ChEBI" id="CHEBI:12834"/>
        <dbReference type="ChEBI" id="CHEBI:13757"/>
        <dbReference type="ChEBI" id="CHEBI:15378"/>
        <dbReference type="ChEBI" id="CHEBI:57783"/>
        <dbReference type="ChEBI" id="CHEBI:58349"/>
        <dbReference type="EC" id="1.3.1.74"/>
    </reaction>
    <physiologicalReaction direction="right-to-left" evidence="32">
        <dbReference type="Rhea" id="RHEA:13739"/>
    </physiologicalReaction>
</comment>
<evidence type="ECO:0000256" key="28">
    <source>
        <dbReference type="ARBA" id="ARBA00048591"/>
    </source>
</evidence>
<dbReference type="EC" id="1.3.1.48" evidence="4"/>
<dbReference type="InterPro" id="IPR041694">
    <property type="entry name" value="ADH_N_2"/>
</dbReference>
<keyword evidence="34" id="KW-1133">Transmembrane helix</keyword>
<evidence type="ECO:0000256" key="13">
    <source>
        <dbReference type="ARBA" id="ARBA00023098"/>
    </source>
</evidence>
<gene>
    <name evidence="36" type="ORF">GEV33_003440</name>
</gene>
<keyword evidence="7" id="KW-0644">Prostaglandin metabolism</keyword>
<evidence type="ECO:0000256" key="27">
    <source>
        <dbReference type="ARBA" id="ARBA00048387"/>
    </source>
</evidence>
<dbReference type="CDD" id="cd00118">
    <property type="entry name" value="LysM"/>
    <property type="match status" value="1"/>
</dbReference>
<comment type="similarity">
    <text evidence="2">Belongs to the NADP-dependent oxidoreductase L4BD family.</text>
</comment>
<evidence type="ECO:0000256" key="29">
    <source>
        <dbReference type="ARBA" id="ARBA00048953"/>
    </source>
</evidence>
<reference evidence="36" key="2">
    <citation type="submission" date="2021-08" db="EMBL/GenBank/DDBJ databases">
        <authorList>
            <person name="Eriksson T."/>
        </authorList>
    </citation>
    <scope>NUCLEOTIDE SEQUENCE</scope>
    <source>
        <strain evidence="36">Stoneville</strain>
        <tissue evidence="36">Whole head</tissue>
    </source>
</reference>
<dbReference type="SMART" id="SM00257">
    <property type="entry name" value="LysM"/>
    <property type="match status" value="1"/>
</dbReference>
<dbReference type="SUPFAM" id="SSF51735">
    <property type="entry name" value="NAD(P)-binding Rossmann-fold domains"/>
    <property type="match status" value="1"/>
</dbReference>
<dbReference type="GO" id="GO:0005737">
    <property type="term" value="C:cytoplasm"/>
    <property type="evidence" value="ECO:0007669"/>
    <property type="project" value="UniProtKB-SubCell"/>
</dbReference>
<dbReference type="GO" id="GO:0006693">
    <property type="term" value="P:prostaglandin metabolic process"/>
    <property type="evidence" value="ECO:0007669"/>
    <property type="project" value="UniProtKB-KW"/>
</dbReference>
<evidence type="ECO:0000256" key="5">
    <source>
        <dbReference type="ARBA" id="ARBA00012410"/>
    </source>
</evidence>
<evidence type="ECO:0000256" key="16">
    <source>
        <dbReference type="ARBA" id="ARBA00032255"/>
    </source>
</evidence>
<comment type="catalytic activity">
    <reaction evidence="26">
        <text>13,14-dihydro-15-oxo-PGF2alpha + NADP(+) = 15-oxoprostaglandin F2alpha + NADPH + H(+)</text>
        <dbReference type="Rhea" id="RHEA:50588"/>
        <dbReference type="ChEBI" id="CHEBI:15378"/>
        <dbReference type="ChEBI" id="CHEBI:57783"/>
        <dbReference type="ChEBI" id="CHEBI:58349"/>
        <dbReference type="ChEBI" id="CHEBI:133374"/>
        <dbReference type="ChEBI" id="CHEBI:133409"/>
    </reaction>
    <physiologicalReaction direction="right-to-left" evidence="26">
        <dbReference type="Rhea" id="RHEA:50590"/>
    </physiologicalReaction>
</comment>
<comment type="catalytic activity">
    <reaction evidence="27">
        <text>4-hydroxynonanal + NADP(+) = (E)-4-hydroxynon-2-enal + NADPH + H(+)</text>
        <dbReference type="Rhea" id="RHEA:64736"/>
        <dbReference type="ChEBI" id="CHEBI:15378"/>
        <dbReference type="ChEBI" id="CHEBI:57783"/>
        <dbReference type="ChEBI" id="CHEBI:58349"/>
        <dbReference type="ChEBI" id="CHEBI:58968"/>
        <dbReference type="ChEBI" id="CHEBI:156112"/>
    </reaction>
    <physiologicalReaction direction="right-to-left" evidence="27">
        <dbReference type="Rhea" id="RHEA:64738"/>
    </physiologicalReaction>
</comment>
<dbReference type="InterPro" id="IPR036291">
    <property type="entry name" value="NAD(P)-bd_dom_sf"/>
</dbReference>
<accession>A0A8J6HTI6</accession>
<evidence type="ECO:0000256" key="18">
    <source>
        <dbReference type="ARBA" id="ARBA00033119"/>
    </source>
</evidence>
<dbReference type="Gene3D" id="3.40.50.720">
    <property type="entry name" value="NAD(P)-binding Rossmann-like Domain"/>
    <property type="match status" value="1"/>
</dbReference>
<evidence type="ECO:0000256" key="9">
    <source>
        <dbReference type="ARBA" id="ARBA00022832"/>
    </source>
</evidence>
<dbReference type="GO" id="GO:0032440">
    <property type="term" value="F:2-alkenal reductase [NAD(P)H] activity"/>
    <property type="evidence" value="ECO:0007669"/>
    <property type="project" value="UniProtKB-EC"/>
</dbReference>
<evidence type="ECO:0000256" key="22">
    <source>
        <dbReference type="ARBA" id="ARBA00047871"/>
    </source>
</evidence>
<comment type="catalytic activity">
    <reaction evidence="25">
        <text>nonan-2-one + NADP(+) = (3E)-nonen-2-one + NADPH + H(+)</text>
        <dbReference type="Rhea" id="RHEA:50616"/>
        <dbReference type="ChEBI" id="CHEBI:15378"/>
        <dbReference type="ChEBI" id="CHEBI:57783"/>
        <dbReference type="ChEBI" id="CHEBI:58349"/>
        <dbReference type="ChEBI" id="CHEBI:77927"/>
        <dbReference type="ChEBI" id="CHEBI:133457"/>
    </reaction>
    <physiologicalReaction direction="right-to-left" evidence="25">
        <dbReference type="Rhea" id="RHEA:50618"/>
    </physiologicalReaction>
</comment>
<evidence type="ECO:0000256" key="1">
    <source>
        <dbReference type="ARBA" id="ARBA00004496"/>
    </source>
</evidence>
<dbReference type="Pfam" id="PF00107">
    <property type="entry name" value="ADH_zinc_N"/>
    <property type="match status" value="1"/>
</dbReference>
<keyword evidence="34" id="KW-0812">Transmembrane</keyword>
<evidence type="ECO:0000256" key="25">
    <source>
        <dbReference type="ARBA" id="ARBA00048066"/>
    </source>
</evidence>
<dbReference type="GO" id="GO:0047522">
    <property type="term" value="F:15-oxoprostaglandin 13-reductase [NAD(P)+] activity"/>
    <property type="evidence" value="ECO:0007669"/>
    <property type="project" value="UniProtKB-EC"/>
</dbReference>
<dbReference type="Pfam" id="PF01476">
    <property type="entry name" value="LysM"/>
    <property type="match status" value="1"/>
</dbReference>
<evidence type="ECO:0000256" key="31">
    <source>
        <dbReference type="ARBA" id="ARBA00049070"/>
    </source>
</evidence>
<keyword evidence="9" id="KW-0276">Fatty acid metabolism</keyword>
<dbReference type="SUPFAM" id="SSF50129">
    <property type="entry name" value="GroES-like"/>
    <property type="match status" value="1"/>
</dbReference>
<evidence type="ECO:0000256" key="6">
    <source>
        <dbReference type="ARBA" id="ARBA00020651"/>
    </source>
</evidence>
<evidence type="ECO:0000256" key="11">
    <source>
        <dbReference type="ARBA" id="ARBA00022990"/>
    </source>
</evidence>
<keyword evidence="14" id="KW-0379">Hydroxylation</keyword>
<dbReference type="EC" id="1.3.1.74" evidence="5"/>
<feature type="transmembrane region" description="Helical" evidence="34">
    <location>
        <begin position="529"/>
        <end position="550"/>
    </location>
</feature>
<dbReference type="AlphaFoldDB" id="A0A8J6HTI6"/>
<dbReference type="Pfam" id="PF16884">
    <property type="entry name" value="ADH_N_2"/>
    <property type="match status" value="1"/>
</dbReference>
<evidence type="ECO:0000256" key="24">
    <source>
        <dbReference type="ARBA" id="ARBA00047903"/>
    </source>
</evidence>
<comment type="catalytic activity">
    <reaction evidence="23">
        <text>13,14-dihydro-15-oxo-prostaglandin F1alpha + NADP(+) = 15-oxoprostaglandin F1alpha + NADPH + H(+)</text>
        <dbReference type="Rhea" id="RHEA:50592"/>
        <dbReference type="ChEBI" id="CHEBI:15378"/>
        <dbReference type="ChEBI" id="CHEBI:57783"/>
        <dbReference type="ChEBI" id="CHEBI:58349"/>
        <dbReference type="ChEBI" id="CHEBI:79072"/>
        <dbReference type="ChEBI" id="CHEBI:133411"/>
    </reaction>
    <physiologicalReaction direction="right-to-left" evidence="23">
        <dbReference type="Rhea" id="RHEA:50594"/>
    </physiologicalReaction>
</comment>
<evidence type="ECO:0000256" key="30">
    <source>
        <dbReference type="ARBA" id="ARBA00049068"/>
    </source>
</evidence>
<evidence type="ECO:0000256" key="3">
    <source>
        <dbReference type="ARBA" id="ARBA00011852"/>
    </source>
</evidence>
<evidence type="ECO:0000256" key="20">
    <source>
        <dbReference type="ARBA" id="ARBA00047617"/>
    </source>
</evidence>
<evidence type="ECO:0000256" key="17">
    <source>
        <dbReference type="ARBA" id="ARBA00032297"/>
    </source>
</evidence>
<dbReference type="InterPro" id="IPR036779">
    <property type="entry name" value="LysM_dom_sf"/>
</dbReference>
<dbReference type="SUPFAM" id="SSF54106">
    <property type="entry name" value="LysM domain"/>
    <property type="match status" value="1"/>
</dbReference>
<evidence type="ECO:0000256" key="14">
    <source>
        <dbReference type="ARBA" id="ARBA00023278"/>
    </source>
</evidence>
<evidence type="ECO:0000256" key="8">
    <source>
        <dbReference type="ARBA" id="ARBA00022553"/>
    </source>
</evidence>
<evidence type="ECO:0000256" key="4">
    <source>
        <dbReference type="ARBA" id="ARBA00011981"/>
    </source>
</evidence>
<comment type="catalytic activity">
    <reaction evidence="28">
        <text>20-hydroxy-leukotriene B4 + NADP(+) = 12-oxo-20-hydroxy-leukotriene B4 + NADPH + H(+)</text>
        <dbReference type="Rhea" id="RHEA:51208"/>
        <dbReference type="ChEBI" id="CHEBI:15378"/>
        <dbReference type="ChEBI" id="CHEBI:57460"/>
        <dbReference type="ChEBI" id="CHEBI:57783"/>
        <dbReference type="ChEBI" id="CHEBI:58349"/>
        <dbReference type="ChEBI" id="CHEBI:133346"/>
    </reaction>
    <physiologicalReaction direction="left-to-right" evidence="28">
        <dbReference type="Rhea" id="RHEA:51209"/>
    </physiologicalReaction>
</comment>
<dbReference type="InterPro" id="IPR018392">
    <property type="entry name" value="LysM"/>
</dbReference>
<comment type="catalytic activity">
    <reaction evidence="21">
        <text>pentan-2-one + NADP(+) = (E)-pent-3-en-2-one + NADPH + H(+)</text>
        <dbReference type="Rhea" id="RHEA:50788"/>
        <dbReference type="ChEBI" id="CHEBI:15378"/>
        <dbReference type="ChEBI" id="CHEBI:16472"/>
        <dbReference type="ChEBI" id="CHEBI:57783"/>
        <dbReference type="ChEBI" id="CHEBI:58349"/>
        <dbReference type="ChEBI" id="CHEBI:145276"/>
    </reaction>
    <physiologicalReaction direction="right-to-left" evidence="21">
        <dbReference type="Rhea" id="RHEA:50790"/>
    </physiologicalReaction>
</comment>
<evidence type="ECO:0000256" key="23">
    <source>
        <dbReference type="ARBA" id="ARBA00047878"/>
    </source>
</evidence>
<evidence type="ECO:0000313" key="36">
    <source>
        <dbReference type="EMBL" id="KAH0819348.1"/>
    </source>
</evidence>
<dbReference type="Gene3D" id="3.10.350.10">
    <property type="entry name" value="LysM domain"/>
    <property type="match status" value="1"/>
</dbReference>
<comment type="subunit">
    <text evidence="3">Monomer or homodimer.</text>
</comment>
<evidence type="ECO:0000256" key="2">
    <source>
        <dbReference type="ARBA" id="ARBA00010460"/>
    </source>
</evidence>
<comment type="catalytic activity">
    <reaction evidence="24">
        <text>dodecanal + NADP(+) = (2E)-dodecenal + NADPH + H(+)</text>
        <dbReference type="Rhea" id="RHEA:50784"/>
        <dbReference type="ChEBI" id="CHEBI:15378"/>
        <dbReference type="ChEBI" id="CHEBI:27836"/>
        <dbReference type="ChEBI" id="CHEBI:57783"/>
        <dbReference type="ChEBI" id="CHEBI:58349"/>
        <dbReference type="ChEBI" id="CHEBI:133741"/>
    </reaction>
    <physiologicalReaction direction="right-to-left" evidence="24">
        <dbReference type="Rhea" id="RHEA:50786"/>
    </physiologicalReaction>
</comment>
<dbReference type="Proteomes" id="UP000719412">
    <property type="component" value="Unassembled WGS sequence"/>
</dbReference>
<keyword evidence="13" id="KW-0443">Lipid metabolism</keyword>
<comment type="catalytic activity">
    <reaction evidence="20">
        <text>decanal + NADP(+) = (2E)-decenal + NADPH + H(+)</text>
        <dbReference type="Rhea" id="RHEA:50612"/>
        <dbReference type="ChEBI" id="CHEBI:15378"/>
        <dbReference type="ChEBI" id="CHEBI:31457"/>
        <dbReference type="ChEBI" id="CHEBI:57783"/>
        <dbReference type="ChEBI" id="CHEBI:58349"/>
        <dbReference type="ChEBI" id="CHEBI:133455"/>
    </reaction>
    <physiologicalReaction direction="right-to-left" evidence="20">
        <dbReference type="Rhea" id="RHEA:50614"/>
    </physiologicalReaction>
</comment>
<evidence type="ECO:0000256" key="10">
    <source>
        <dbReference type="ARBA" id="ARBA00022857"/>
    </source>
</evidence>
<evidence type="ECO:0000256" key="33">
    <source>
        <dbReference type="ARBA" id="ARBA00049368"/>
    </source>
</evidence>
<evidence type="ECO:0000256" key="34">
    <source>
        <dbReference type="SAM" id="Phobius"/>
    </source>
</evidence>
<proteinExistence type="inferred from homology"/>
<comment type="catalytic activity">
    <reaction evidence="33">
        <text>hexanal + NADP(+) = (E)-hex-2-enal + NADPH + H(+)</text>
        <dbReference type="Rhea" id="RHEA:50776"/>
        <dbReference type="ChEBI" id="CHEBI:15378"/>
        <dbReference type="ChEBI" id="CHEBI:28913"/>
        <dbReference type="ChEBI" id="CHEBI:57783"/>
        <dbReference type="ChEBI" id="CHEBI:58349"/>
        <dbReference type="ChEBI" id="CHEBI:88528"/>
    </reaction>
    <physiologicalReaction direction="right-to-left" evidence="33">
        <dbReference type="Rhea" id="RHEA:50778"/>
    </physiologicalReaction>
</comment>